<sequence length="113" mass="12190">MKRLALGGLLLASLAAGTAHADKLPRYDVEAYCNQVAQVGGSFSNLTYNGCIQMEQSAYNNLKPVWTKLPASMRQGCNDIANVGTPSGSYSTLYGCVQMETNAANNRQSFNFE</sequence>
<keyword evidence="1" id="KW-0732">Signal</keyword>
<evidence type="ECO:0000256" key="1">
    <source>
        <dbReference type="SAM" id="SignalP"/>
    </source>
</evidence>
<organism evidence="2">
    <name type="scientific">Salinicola endophyticus</name>
    <dbReference type="NCBI Taxonomy" id="1949083"/>
    <lineage>
        <taxon>Bacteria</taxon>
        <taxon>Pseudomonadati</taxon>
        <taxon>Pseudomonadota</taxon>
        <taxon>Gammaproteobacteria</taxon>
        <taxon>Oceanospirillales</taxon>
        <taxon>Halomonadaceae</taxon>
        <taxon>Salinicola</taxon>
    </lineage>
</organism>
<protein>
    <submittedName>
        <fullName evidence="2">Uncharacterized protein</fullName>
    </submittedName>
</protein>
<evidence type="ECO:0000313" key="2">
    <source>
        <dbReference type="EMBL" id="XCJ80102.1"/>
    </source>
</evidence>
<feature type="signal peptide" evidence="1">
    <location>
        <begin position="1"/>
        <end position="21"/>
    </location>
</feature>
<accession>A0AB74UG19</accession>
<name>A0AB74UG19_9GAMM</name>
<gene>
    <name evidence="2" type="ORF">ABV408_02730</name>
</gene>
<dbReference type="RefSeq" id="WP_353980948.1">
    <property type="nucleotide sequence ID" value="NZ_CP159578.1"/>
</dbReference>
<dbReference type="EMBL" id="CP159578">
    <property type="protein sequence ID" value="XCJ80102.1"/>
    <property type="molecule type" value="Genomic_DNA"/>
</dbReference>
<proteinExistence type="predicted"/>
<dbReference type="AlphaFoldDB" id="A0AB74UG19"/>
<reference evidence="2" key="1">
    <citation type="submission" date="2024-06" db="EMBL/GenBank/DDBJ databases">
        <title>Complete genome of Salinicola endophyticus HNIBRBA4755.</title>
        <authorList>
            <person name="Shin S.Y."/>
            <person name="Kang H."/>
            <person name="Song J."/>
        </authorList>
    </citation>
    <scope>NUCLEOTIDE SEQUENCE</scope>
    <source>
        <strain evidence="2">HNIBRBA4755</strain>
    </source>
</reference>
<feature type="chain" id="PRO_5044491356" evidence="1">
    <location>
        <begin position="22"/>
        <end position="113"/>
    </location>
</feature>